<keyword evidence="11" id="KW-1185">Reference proteome</keyword>
<dbReference type="OrthoDB" id="9804504at2"/>
<dbReference type="CDD" id="cd03696">
    <property type="entry name" value="SelB_II"/>
    <property type="match status" value="1"/>
</dbReference>
<dbReference type="InterPro" id="IPR009001">
    <property type="entry name" value="Transl_elong_EF1A/Init_IF2_C"/>
</dbReference>
<dbReference type="InterPro" id="IPR050055">
    <property type="entry name" value="EF-Tu_GTPase"/>
</dbReference>
<keyword evidence="10" id="KW-0251">Elongation factor</keyword>
<dbReference type="GO" id="GO:0003746">
    <property type="term" value="F:translation elongation factor activity"/>
    <property type="evidence" value="ECO:0007669"/>
    <property type="project" value="UniProtKB-KW"/>
</dbReference>
<dbReference type="GO" id="GO:0005737">
    <property type="term" value="C:cytoplasm"/>
    <property type="evidence" value="ECO:0007669"/>
    <property type="project" value="UniProtKB-SubCell"/>
</dbReference>
<dbReference type="SUPFAM" id="SSF52540">
    <property type="entry name" value="P-loop containing nucleoside triphosphate hydrolases"/>
    <property type="match status" value="1"/>
</dbReference>
<dbReference type="GO" id="GO:0003723">
    <property type="term" value="F:RNA binding"/>
    <property type="evidence" value="ECO:0007669"/>
    <property type="project" value="InterPro"/>
</dbReference>
<organism evidence="10 11">
    <name type="scientific">Filobacillus milosensis</name>
    <dbReference type="NCBI Taxonomy" id="94137"/>
    <lineage>
        <taxon>Bacteria</taxon>
        <taxon>Bacillati</taxon>
        <taxon>Bacillota</taxon>
        <taxon>Bacilli</taxon>
        <taxon>Bacillales</taxon>
        <taxon>Bacillaceae</taxon>
        <taxon>Filobacillus</taxon>
    </lineage>
</organism>
<dbReference type="PROSITE" id="PS51722">
    <property type="entry name" value="G_TR_2"/>
    <property type="match status" value="1"/>
</dbReference>
<dbReference type="GO" id="GO:0005525">
    <property type="term" value="F:GTP binding"/>
    <property type="evidence" value="ECO:0007669"/>
    <property type="project" value="UniProtKB-KW"/>
</dbReference>
<dbReference type="RefSeq" id="WP_134339183.1">
    <property type="nucleotide sequence ID" value="NZ_SOPW01000004.1"/>
</dbReference>
<dbReference type="Pfam" id="PF09107">
    <property type="entry name" value="WHD_3rd_SelB"/>
    <property type="match status" value="1"/>
</dbReference>
<dbReference type="Pfam" id="PF03144">
    <property type="entry name" value="GTP_EFTU_D2"/>
    <property type="match status" value="1"/>
</dbReference>
<dbReference type="Gene3D" id="2.40.30.10">
    <property type="entry name" value="Translation factors"/>
    <property type="match status" value="1"/>
</dbReference>
<dbReference type="Proteomes" id="UP000297975">
    <property type="component" value="Unassembled WGS sequence"/>
</dbReference>
<dbReference type="InterPro" id="IPR009000">
    <property type="entry name" value="Transl_B-barrel_sf"/>
</dbReference>
<evidence type="ECO:0000256" key="3">
    <source>
        <dbReference type="ARBA" id="ARBA00022490"/>
    </source>
</evidence>
<dbReference type="Gene3D" id="1.10.10.10">
    <property type="entry name" value="Winged helix-like DNA-binding domain superfamily/Winged helix DNA-binding domain"/>
    <property type="match status" value="1"/>
</dbReference>
<comment type="caution">
    <text evidence="10">The sequence shown here is derived from an EMBL/GenBank/DDBJ whole genome shotgun (WGS) entry which is preliminary data.</text>
</comment>
<dbReference type="AlphaFoldDB" id="A0A4Y8ISJ6"/>
<evidence type="ECO:0000256" key="5">
    <source>
        <dbReference type="ARBA" id="ARBA00022917"/>
    </source>
</evidence>
<evidence type="ECO:0000256" key="4">
    <source>
        <dbReference type="ARBA" id="ARBA00022741"/>
    </source>
</evidence>
<keyword evidence="4" id="KW-0547">Nucleotide-binding</keyword>
<dbReference type="InterPro" id="IPR036388">
    <property type="entry name" value="WH-like_DNA-bd_sf"/>
</dbReference>
<dbReference type="PANTHER" id="PTHR43721">
    <property type="entry name" value="ELONGATION FACTOR TU-RELATED"/>
    <property type="match status" value="1"/>
</dbReference>
<dbReference type="InterPro" id="IPR004161">
    <property type="entry name" value="EFTu-like_2"/>
</dbReference>
<comment type="function">
    <text evidence="7">Translation factor necessary for the incorporation of selenocysteine into proteins. It probably replaces EF-Tu for the insertion of selenocysteine directed by the UGA codon. SelB binds GTP and GDP.</text>
</comment>
<dbReference type="CDD" id="cd15491">
    <property type="entry name" value="selB_III"/>
    <property type="match status" value="1"/>
</dbReference>
<evidence type="ECO:0000256" key="8">
    <source>
        <dbReference type="ARBA" id="ARBA00031615"/>
    </source>
</evidence>
<evidence type="ECO:0000256" key="7">
    <source>
        <dbReference type="ARBA" id="ARBA00025526"/>
    </source>
</evidence>
<dbReference type="InterPro" id="IPR004535">
    <property type="entry name" value="Transl_elong_SelB"/>
</dbReference>
<keyword evidence="5" id="KW-0648">Protein biosynthesis</keyword>
<dbReference type="SUPFAM" id="SSF46785">
    <property type="entry name" value="Winged helix' DNA-binding domain"/>
    <property type="match status" value="2"/>
</dbReference>
<dbReference type="GO" id="GO:0003924">
    <property type="term" value="F:GTPase activity"/>
    <property type="evidence" value="ECO:0007669"/>
    <property type="project" value="InterPro"/>
</dbReference>
<dbReference type="SUPFAM" id="SSF50447">
    <property type="entry name" value="Translation proteins"/>
    <property type="match status" value="1"/>
</dbReference>
<evidence type="ECO:0000313" key="10">
    <source>
        <dbReference type="EMBL" id="TFB23110.1"/>
    </source>
</evidence>
<dbReference type="InterPro" id="IPR027417">
    <property type="entry name" value="P-loop_NTPase"/>
</dbReference>
<protein>
    <recommendedName>
        <fullName evidence="2">Selenocysteine-specific elongation factor</fullName>
    </recommendedName>
    <alternativeName>
        <fullName evidence="8">SelB translation factor</fullName>
    </alternativeName>
</protein>
<evidence type="ECO:0000256" key="2">
    <source>
        <dbReference type="ARBA" id="ARBA00015953"/>
    </source>
</evidence>
<dbReference type="Gene3D" id="1.10.10.2770">
    <property type="match status" value="1"/>
</dbReference>
<dbReference type="Pfam" id="PF25461">
    <property type="entry name" value="Beta-barrel_SelB"/>
    <property type="match status" value="1"/>
</dbReference>
<dbReference type="GO" id="GO:0001514">
    <property type="term" value="P:selenocysteine incorporation"/>
    <property type="evidence" value="ECO:0007669"/>
    <property type="project" value="InterPro"/>
</dbReference>
<evidence type="ECO:0000256" key="1">
    <source>
        <dbReference type="ARBA" id="ARBA00004496"/>
    </source>
</evidence>
<name>A0A4Y8ISJ6_9BACI</name>
<dbReference type="CDD" id="cd04171">
    <property type="entry name" value="SelB"/>
    <property type="match status" value="1"/>
</dbReference>
<dbReference type="InterPro" id="IPR005225">
    <property type="entry name" value="Small_GTP-bd"/>
</dbReference>
<evidence type="ECO:0000313" key="11">
    <source>
        <dbReference type="Proteomes" id="UP000297975"/>
    </source>
</evidence>
<dbReference type="InterPro" id="IPR057335">
    <property type="entry name" value="Beta-barrel_SelB"/>
</dbReference>
<comment type="subcellular location">
    <subcellularLocation>
        <location evidence="1">Cytoplasm</location>
    </subcellularLocation>
</comment>
<dbReference type="SUPFAM" id="SSF50465">
    <property type="entry name" value="EF-Tu/eEF-1alpha/eIF2-gamma C-terminal domain"/>
    <property type="match status" value="1"/>
</dbReference>
<proteinExistence type="predicted"/>
<dbReference type="PANTHER" id="PTHR43721:SF11">
    <property type="entry name" value="SELENOCYSTEINE-SPECIFIC ELONGATION FACTOR"/>
    <property type="match status" value="1"/>
</dbReference>
<evidence type="ECO:0000259" key="9">
    <source>
        <dbReference type="PROSITE" id="PS51722"/>
    </source>
</evidence>
<dbReference type="Pfam" id="PF00009">
    <property type="entry name" value="GTP_EFTU"/>
    <property type="match status" value="1"/>
</dbReference>
<dbReference type="Pfam" id="PF09106">
    <property type="entry name" value="WHD_2nd_SelB"/>
    <property type="match status" value="1"/>
</dbReference>
<gene>
    <name evidence="10" type="primary">selB</name>
    <name evidence="10" type="ORF">E3U55_04655</name>
</gene>
<keyword evidence="6" id="KW-0342">GTP-binding</keyword>
<dbReference type="EMBL" id="SOPW01000004">
    <property type="protein sequence ID" value="TFB23110.1"/>
    <property type="molecule type" value="Genomic_DNA"/>
</dbReference>
<keyword evidence="3" id="KW-0963">Cytoplasm</keyword>
<reference evidence="10 11" key="1">
    <citation type="submission" date="2019-03" db="EMBL/GenBank/DDBJ databases">
        <authorList>
            <person name="He R.-H."/>
        </authorList>
    </citation>
    <scope>NUCLEOTIDE SEQUENCE [LARGE SCALE GENOMIC DNA]</scope>
    <source>
        <strain evidence="11">SH 714</strain>
    </source>
</reference>
<dbReference type="NCBIfam" id="TIGR00475">
    <property type="entry name" value="selB"/>
    <property type="match status" value="1"/>
</dbReference>
<dbReference type="InterPro" id="IPR000795">
    <property type="entry name" value="T_Tr_GTP-bd_dom"/>
</dbReference>
<sequence>MNKHNFTIGMAGHIDHGKTELVKALTGVETDRLKEEKERKISIELGYAPLFQNDDMSVSIIDVPGHERFIRQMIAGVSSIDLTLLVIAADEGVMPQTIEHLEILNHLDIQNGLIVITKIRLADPDLLAVVREEIGDLVKGTVFEGKSIFEVDSINGEGIEQLKTTIQDLLKNITPKPSNGALFFPIDQSFHIHGIGTVVRGTIVEGMVKAQEELIILPSQKKVQVKSIQQFNEPVQAAYAGQRAAIALKGIDANEINRGSVVTNNHHAEITNRVDIELNISPHLTTVVKQRTPIKLHTGTNEVYGKIIFYDRNKLENNEDIIYAQLVLDQTIFVIKDQRFILRRATPIETIGGGRIIDPYAEKHKHGEETVVNLKQKAAFDEKDYILSIINNQPGIKLDELIRLLNYTPELEKLIKEHYLVIIDQRLFSVSLINQIKTTINQYLSEFHLKHPLLLGMNKSELTSKLPLSNESNWIIVEDLISGKEIIQTQNFLALPDFKVELSNGEEQTLSLLLSDLKSDGLKVKEISSYLKHHSLNNKEDFLIYLLQHEYIHHLQGELYIETNAFKHLIEQLYKKTGASFSLKEAKDILDVSRKYLIPFLEKLDKLNITKRVENQRYWVNK</sequence>
<feature type="domain" description="Tr-type G" evidence="9">
    <location>
        <begin position="3"/>
        <end position="176"/>
    </location>
</feature>
<dbReference type="NCBIfam" id="TIGR00231">
    <property type="entry name" value="small_GTP"/>
    <property type="match status" value="1"/>
</dbReference>
<dbReference type="InterPro" id="IPR015190">
    <property type="entry name" value="Elong_fac_SelB-wing-hlx_typ-2"/>
</dbReference>
<dbReference type="InterPro" id="IPR036390">
    <property type="entry name" value="WH_DNA-bd_sf"/>
</dbReference>
<dbReference type="PRINTS" id="PR00315">
    <property type="entry name" value="ELONGATNFCT"/>
</dbReference>
<evidence type="ECO:0000256" key="6">
    <source>
        <dbReference type="ARBA" id="ARBA00023134"/>
    </source>
</evidence>
<dbReference type="InterPro" id="IPR015191">
    <property type="entry name" value="SelB_WHD4"/>
</dbReference>
<dbReference type="Gene3D" id="3.40.50.300">
    <property type="entry name" value="P-loop containing nucleotide triphosphate hydrolases"/>
    <property type="match status" value="1"/>
</dbReference>
<accession>A0A4Y8ISJ6</accession>